<proteinExistence type="predicted"/>
<name>A0AAX6GWH5_IRIPA</name>
<keyword evidence="2" id="KW-1185">Reference proteome</keyword>
<reference evidence="1" key="1">
    <citation type="journal article" date="2023" name="GigaByte">
        <title>Genome assembly of the bearded iris, Iris pallida Lam.</title>
        <authorList>
            <person name="Bruccoleri R.E."/>
            <person name="Oakeley E.J."/>
            <person name="Faust A.M.E."/>
            <person name="Altorfer M."/>
            <person name="Dessus-Babus S."/>
            <person name="Burckhardt D."/>
            <person name="Oertli M."/>
            <person name="Naumann U."/>
            <person name="Petersen F."/>
            <person name="Wong J."/>
        </authorList>
    </citation>
    <scope>NUCLEOTIDE SEQUENCE</scope>
    <source>
        <strain evidence="1">GSM-AAB239-AS_SAM_17_03QT</strain>
    </source>
</reference>
<dbReference type="AlphaFoldDB" id="A0AAX6GWH5"/>
<organism evidence="1 2">
    <name type="scientific">Iris pallida</name>
    <name type="common">Sweet iris</name>
    <dbReference type="NCBI Taxonomy" id="29817"/>
    <lineage>
        <taxon>Eukaryota</taxon>
        <taxon>Viridiplantae</taxon>
        <taxon>Streptophyta</taxon>
        <taxon>Embryophyta</taxon>
        <taxon>Tracheophyta</taxon>
        <taxon>Spermatophyta</taxon>
        <taxon>Magnoliopsida</taxon>
        <taxon>Liliopsida</taxon>
        <taxon>Asparagales</taxon>
        <taxon>Iridaceae</taxon>
        <taxon>Iridoideae</taxon>
        <taxon>Irideae</taxon>
        <taxon>Iris</taxon>
    </lineage>
</organism>
<dbReference type="Proteomes" id="UP001140949">
    <property type="component" value="Unassembled WGS sequence"/>
</dbReference>
<gene>
    <name evidence="1" type="ORF">M6B38_124720</name>
</gene>
<sequence length="44" mass="4900">MSKDLSLLQERRMEDASVDRAAAATHATANDQGRCTSLLYIYLL</sequence>
<reference evidence="1" key="2">
    <citation type="submission" date="2023-04" db="EMBL/GenBank/DDBJ databases">
        <authorList>
            <person name="Bruccoleri R.E."/>
            <person name="Oakeley E.J."/>
            <person name="Faust A.-M."/>
            <person name="Dessus-Babus S."/>
            <person name="Altorfer M."/>
            <person name="Burckhardt D."/>
            <person name="Oertli M."/>
            <person name="Naumann U."/>
            <person name="Petersen F."/>
            <person name="Wong J."/>
        </authorList>
    </citation>
    <scope>NUCLEOTIDE SEQUENCE</scope>
    <source>
        <strain evidence="1">GSM-AAB239-AS_SAM_17_03QT</strain>
        <tissue evidence="1">Leaf</tissue>
    </source>
</reference>
<evidence type="ECO:0000313" key="2">
    <source>
        <dbReference type="Proteomes" id="UP001140949"/>
    </source>
</evidence>
<evidence type="ECO:0000313" key="1">
    <source>
        <dbReference type="EMBL" id="KAJ6832665.1"/>
    </source>
</evidence>
<dbReference type="EMBL" id="JANAVB010015800">
    <property type="protein sequence ID" value="KAJ6832665.1"/>
    <property type="molecule type" value="Genomic_DNA"/>
</dbReference>
<comment type="caution">
    <text evidence="1">The sequence shown here is derived from an EMBL/GenBank/DDBJ whole genome shotgun (WGS) entry which is preliminary data.</text>
</comment>
<accession>A0AAX6GWH5</accession>
<protein>
    <submittedName>
        <fullName evidence="1">Metallothionein-like protein type 2</fullName>
    </submittedName>
</protein>